<dbReference type="Proteomes" id="UP000095283">
    <property type="component" value="Unplaced"/>
</dbReference>
<feature type="transmembrane region" description="Helical" evidence="1">
    <location>
        <begin position="84"/>
        <end position="107"/>
    </location>
</feature>
<keyword evidence="1" id="KW-1133">Transmembrane helix</keyword>
<dbReference type="WBParaSite" id="Hba_00435">
    <property type="protein sequence ID" value="Hba_00435"/>
    <property type="gene ID" value="Hba_00435"/>
</dbReference>
<accession>A0A1I7W727</accession>
<reference evidence="3" key="1">
    <citation type="submission" date="2016-11" db="UniProtKB">
        <authorList>
            <consortium name="WormBaseParasite"/>
        </authorList>
    </citation>
    <scope>IDENTIFICATION</scope>
</reference>
<dbReference type="AlphaFoldDB" id="A0A1I7W727"/>
<keyword evidence="1" id="KW-0812">Transmembrane</keyword>
<keyword evidence="2" id="KW-1185">Reference proteome</keyword>
<evidence type="ECO:0000313" key="2">
    <source>
        <dbReference type="Proteomes" id="UP000095283"/>
    </source>
</evidence>
<keyword evidence="1" id="KW-0472">Membrane</keyword>
<evidence type="ECO:0000256" key="1">
    <source>
        <dbReference type="SAM" id="Phobius"/>
    </source>
</evidence>
<proteinExistence type="predicted"/>
<evidence type="ECO:0000313" key="3">
    <source>
        <dbReference type="WBParaSite" id="Hba_00435"/>
    </source>
</evidence>
<organism evidence="2 3">
    <name type="scientific">Heterorhabditis bacteriophora</name>
    <name type="common">Entomopathogenic nematode worm</name>
    <dbReference type="NCBI Taxonomy" id="37862"/>
    <lineage>
        <taxon>Eukaryota</taxon>
        <taxon>Metazoa</taxon>
        <taxon>Ecdysozoa</taxon>
        <taxon>Nematoda</taxon>
        <taxon>Chromadorea</taxon>
        <taxon>Rhabditida</taxon>
        <taxon>Rhabditina</taxon>
        <taxon>Rhabditomorpha</taxon>
        <taxon>Strongyloidea</taxon>
        <taxon>Heterorhabditidae</taxon>
        <taxon>Heterorhabditis</taxon>
    </lineage>
</organism>
<name>A0A1I7W727_HETBA</name>
<sequence>MLRINKRSKSLFQFHVRVKPLCWCFMPATRVFVLWRLALSLFAVITIINNKRKRKTVHNGCRAANRNCGYSRLFIYGWCLHSSAFLTTSPIGALIVAFILCCAALYISNSIDIHGRSSLQLRQKCTSPSG</sequence>
<feature type="transmembrane region" description="Helical" evidence="1">
    <location>
        <begin position="21"/>
        <end position="48"/>
    </location>
</feature>
<protein>
    <submittedName>
        <fullName evidence="3">Secreted protein</fullName>
    </submittedName>
</protein>